<gene>
    <name evidence="1" type="ORF">B0T26DRAFT_674010</name>
</gene>
<evidence type="ECO:0000313" key="2">
    <source>
        <dbReference type="Proteomes" id="UP001172101"/>
    </source>
</evidence>
<dbReference type="RefSeq" id="XP_060298212.1">
    <property type="nucleotide sequence ID" value="XM_060439662.1"/>
</dbReference>
<dbReference type="EMBL" id="JAUIRO010000003">
    <property type="protein sequence ID" value="KAK0722288.1"/>
    <property type="molecule type" value="Genomic_DNA"/>
</dbReference>
<name>A0AA40AUP2_9PEZI</name>
<accession>A0AA40AUP2</accession>
<dbReference type="AlphaFoldDB" id="A0AA40AUP2"/>
<sequence length="119" mass="14037">MEDFATNKPGFKDSRKRMWLWSLSCFSTSSSTSLPVSGVDKIFAKIRYGQGQDQDEEEWWCISLSHDEFKAFETRYKAGEAYRCRRYDYFPDIAKFVLRMPGNLHEAVVEGFKRQITRQ</sequence>
<comment type="caution">
    <text evidence="1">The sequence shown here is derived from an EMBL/GenBank/DDBJ whole genome shotgun (WGS) entry which is preliminary data.</text>
</comment>
<proteinExistence type="predicted"/>
<keyword evidence="2" id="KW-1185">Reference proteome</keyword>
<reference evidence="1" key="1">
    <citation type="submission" date="2023-06" db="EMBL/GenBank/DDBJ databases">
        <title>Genome-scale phylogeny and comparative genomics of the fungal order Sordariales.</title>
        <authorList>
            <consortium name="Lawrence Berkeley National Laboratory"/>
            <person name="Hensen N."/>
            <person name="Bonometti L."/>
            <person name="Westerberg I."/>
            <person name="Brannstrom I.O."/>
            <person name="Guillou S."/>
            <person name="Cros-Aarteil S."/>
            <person name="Calhoun S."/>
            <person name="Haridas S."/>
            <person name="Kuo A."/>
            <person name="Mondo S."/>
            <person name="Pangilinan J."/>
            <person name="Riley R."/>
            <person name="LaButti K."/>
            <person name="Andreopoulos B."/>
            <person name="Lipzen A."/>
            <person name="Chen C."/>
            <person name="Yanf M."/>
            <person name="Daum C."/>
            <person name="Ng V."/>
            <person name="Clum A."/>
            <person name="Steindorff A."/>
            <person name="Ohm R."/>
            <person name="Martin F."/>
            <person name="Silar P."/>
            <person name="Natvig D."/>
            <person name="Lalanne C."/>
            <person name="Gautier V."/>
            <person name="Ament-velasquez S.L."/>
            <person name="Kruys A."/>
            <person name="Hutchinson M.I."/>
            <person name="Powell A.J."/>
            <person name="Barry K."/>
            <person name="Miller A.N."/>
            <person name="Grigoriev I.V."/>
            <person name="Debuchy R."/>
            <person name="Gladieux P."/>
            <person name="Thoren M.H."/>
            <person name="Johannesson H."/>
        </authorList>
    </citation>
    <scope>NUCLEOTIDE SEQUENCE</scope>
    <source>
        <strain evidence="1">SMH2392-1A</strain>
    </source>
</reference>
<organism evidence="1 2">
    <name type="scientific">Lasiosphaeria miniovina</name>
    <dbReference type="NCBI Taxonomy" id="1954250"/>
    <lineage>
        <taxon>Eukaryota</taxon>
        <taxon>Fungi</taxon>
        <taxon>Dikarya</taxon>
        <taxon>Ascomycota</taxon>
        <taxon>Pezizomycotina</taxon>
        <taxon>Sordariomycetes</taxon>
        <taxon>Sordariomycetidae</taxon>
        <taxon>Sordariales</taxon>
        <taxon>Lasiosphaeriaceae</taxon>
        <taxon>Lasiosphaeria</taxon>
    </lineage>
</organism>
<dbReference type="Proteomes" id="UP001172101">
    <property type="component" value="Unassembled WGS sequence"/>
</dbReference>
<dbReference type="GeneID" id="85322932"/>
<evidence type="ECO:0000313" key="1">
    <source>
        <dbReference type="EMBL" id="KAK0722288.1"/>
    </source>
</evidence>
<protein>
    <submittedName>
        <fullName evidence="1">Uncharacterized protein</fullName>
    </submittedName>
</protein>